<keyword evidence="2" id="KW-0319">Glycerol metabolism</keyword>
<evidence type="ECO:0000313" key="6">
    <source>
        <dbReference type="EMBL" id="CAH9117617.1"/>
    </source>
</evidence>
<feature type="non-terminal residue" evidence="6">
    <location>
        <position position="145"/>
    </location>
</feature>
<evidence type="ECO:0000256" key="4">
    <source>
        <dbReference type="ARBA" id="ARBA00047512"/>
    </source>
</evidence>
<gene>
    <name evidence="6" type="ORF">CEPIT_LOCUS21951</name>
</gene>
<dbReference type="PANTHER" id="PTHR22958">
    <property type="entry name" value="GLYCEROPHOSPHORYL DIESTER PHOSPHODIESTERASE"/>
    <property type="match status" value="1"/>
</dbReference>
<keyword evidence="3" id="KW-0378">Hydrolase</keyword>
<organism evidence="6 7">
    <name type="scientific">Cuscuta epithymum</name>
    <dbReference type="NCBI Taxonomy" id="186058"/>
    <lineage>
        <taxon>Eukaryota</taxon>
        <taxon>Viridiplantae</taxon>
        <taxon>Streptophyta</taxon>
        <taxon>Embryophyta</taxon>
        <taxon>Tracheophyta</taxon>
        <taxon>Spermatophyta</taxon>
        <taxon>Magnoliopsida</taxon>
        <taxon>eudicotyledons</taxon>
        <taxon>Gunneridae</taxon>
        <taxon>Pentapetalae</taxon>
        <taxon>asterids</taxon>
        <taxon>lamiids</taxon>
        <taxon>Solanales</taxon>
        <taxon>Convolvulaceae</taxon>
        <taxon>Cuscuteae</taxon>
        <taxon>Cuscuta</taxon>
        <taxon>Cuscuta subgen. Cuscuta</taxon>
    </lineage>
</organism>
<dbReference type="Proteomes" id="UP001152523">
    <property type="component" value="Unassembled WGS sequence"/>
</dbReference>
<dbReference type="GO" id="GO:0046475">
    <property type="term" value="P:glycerophospholipid catabolic process"/>
    <property type="evidence" value="ECO:0007669"/>
    <property type="project" value="TreeGrafter"/>
</dbReference>
<protein>
    <recommendedName>
        <fullName evidence="1">glycerophosphodiester phosphodiesterase</fullName>
        <ecNumber evidence="1">3.1.4.46</ecNumber>
    </recommendedName>
</protein>
<dbReference type="EMBL" id="CAMAPF010000474">
    <property type="protein sequence ID" value="CAH9117617.1"/>
    <property type="molecule type" value="Genomic_DNA"/>
</dbReference>
<dbReference type="InterPro" id="IPR051578">
    <property type="entry name" value="GDPD"/>
</dbReference>
<dbReference type="Pfam" id="PF03009">
    <property type="entry name" value="GDPD"/>
    <property type="match status" value="1"/>
</dbReference>
<name>A0AAV0E8X0_9ASTE</name>
<evidence type="ECO:0000313" key="7">
    <source>
        <dbReference type="Proteomes" id="UP001152523"/>
    </source>
</evidence>
<dbReference type="EC" id="3.1.4.46" evidence="1"/>
<dbReference type="AlphaFoldDB" id="A0AAV0E8X0"/>
<dbReference type="InterPro" id="IPR017946">
    <property type="entry name" value="PLC-like_Pdiesterase_TIM-brl"/>
</dbReference>
<dbReference type="SUPFAM" id="SSF51695">
    <property type="entry name" value="PLC-like phosphodiesterases"/>
    <property type="match status" value="1"/>
</dbReference>
<dbReference type="PROSITE" id="PS51704">
    <property type="entry name" value="GP_PDE"/>
    <property type="match status" value="1"/>
</dbReference>
<evidence type="ECO:0000256" key="3">
    <source>
        <dbReference type="ARBA" id="ARBA00022801"/>
    </source>
</evidence>
<dbReference type="GO" id="GO:0006071">
    <property type="term" value="P:glycerol metabolic process"/>
    <property type="evidence" value="ECO:0007669"/>
    <property type="project" value="UniProtKB-KW"/>
</dbReference>
<sequence length="145" mass="16329">MTQPYIFHLPAYVKNLKEKSRADKFSDRGLAVSTSWDRPSIKMAVRAVPVSEMHLLDNVPENDAAKFCLPTSAQGGGENGVGDGRRGVKMWKEKEKRFVVMGHRGNGMNMLELSDRRMKAIRENTIRSFLNAGKLGLDFVEFDVQ</sequence>
<accession>A0AAV0E8X0</accession>
<dbReference type="PANTHER" id="PTHR22958:SF34">
    <property type="entry name" value="GLYCEROPHOSPHODIESTER PHOSPHODIESTERASE GDPD3"/>
    <property type="match status" value="1"/>
</dbReference>
<evidence type="ECO:0000259" key="5">
    <source>
        <dbReference type="PROSITE" id="PS51704"/>
    </source>
</evidence>
<keyword evidence="7" id="KW-1185">Reference proteome</keyword>
<dbReference type="Gene3D" id="3.20.20.190">
    <property type="entry name" value="Phosphatidylinositol (PI) phosphodiesterase"/>
    <property type="match status" value="1"/>
</dbReference>
<proteinExistence type="predicted"/>
<dbReference type="GO" id="GO:0008889">
    <property type="term" value="F:glycerophosphodiester phosphodiesterase activity"/>
    <property type="evidence" value="ECO:0007669"/>
    <property type="project" value="UniProtKB-EC"/>
</dbReference>
<feature type="domain" description="GP-PDE" evidence="5">
    <location>
        <begin position="98"/>
        <end position="145"/>
    </location>
</feature>
<evidence type="ECO:0000256" key="1">
    <source>
        <dbReference type="ARBA" id="ARBA00012247"/>
    </source>
</evidence>
<comment type="catalytic activity">
    <reaction evidence="4">
        <text>a sn-glycero-3-phosphodiester + H2O = an alcohol + sn-glycerol 3-phosphate + H(+)</text>
        <dbReference type="Rhea" id="RHEA:12969"/>
        <dbReference type="ChEBI" id="CHEBI:15377"/>
        <dbReference type="ChEBI" id="CHEBI:15378"/>
        <dbReference type="ChEBI" id="CHEBI:30879"/>
        <dbReference type="ChEBI" id="CHEBI:57597"/>
        <dbReference type="ChEBI" id="CHEBI:83408"/>
        <dbReference type="EC" id="3.1.4.46"/>
    </reaction>
</comment>
<comment type="caution">
    <text evidence="6">The sequence shown here is derived from an EMBL/GenBank/DDBJ whole genome shotgun (WGS) entry which is preliminary data.</text>
</comment>
<evidence type="ECO:0000256" key="2">
    <source>
        <dbReference type="ARBA" id="ARBA00022798"/>
    </source>
</evidence>
<dbReference type="InterPro" id="IPR030395">
    <property type="entry name" value="GP_PDE_dom"/>
</dbReference>
<reference evidence="6" key="1">
    <citation type="submission" date="2022-07" db="EMBL/GenBank/DDBJ databases">
        <authorList>
            <person name="Macas J."/>
            <person name="Novak P."/>
            <person name="Neumann P."/>
        </authorList>
    </citation>
    <scope>NUCLEOTIDE SEQUENCE</scope>
</reference>